<evidence type="ECO:0000313" key="3">
    <source>
        <dbReference type="EMBL" id="GAA2127638.1"/>
    </source>
</evidence>
<accession>A0ABN2YI96</accession>
<organism evidence="3 4">
    <name type="scientific">Streptomyces synnematoformans</name>
    <dbReference type="NCBI Taxonomy" id="415721"/>
    <lineage>
        <taxon>Bacteria</taxon>
        <taxon>Bacillati</taxon>
        <taxon>Actinomycetota</taxon>
        <taxon>Actinomycetes</taxon>
        <taxon>Kitasatosporales</taxon>
        <taxon>Streptomycetaceae</taxon>
        <taxon>Streptomyces</taxon>
    </lineage>
</organism>
<evidence type="ECO:0008006" key="5">
    <source>
        <dbReference type="Google" id="ProtNLM"/>
    </source>
</evidence>
<name>A0ABN2YI96_9ACTN</name>
<sequence length="499" mass="53533">MTYPPRAGSAAPPEHQTAPALPAQPGPDGPPAPQAGPPGAAPAPPAAAPPDRRSAFTEGFERLRAAATTEPGRLRIIGAVLAALVVLFGALTAWQVSDRAAAADDVVNRSQPLSADAADIYRSLADANTTAATGFLEGGQEPRKVRERYDEDIKRASELLVRAASSSQGAEESQEQIEELNRALPVYTSLVETARANNRQGLPLGGAYLRYADDQMRETLLPAARKLYSSETAQLEQDYSDAQAWPWVALGSGLVALGVLFWAQRRHYRRTNRVFNHGLLAATAATAVVLLWLAVGHTFARSGLGDSDRHGAQSLHALNEARINTLRARADENLTYVNRGSVTDDQGVDTYEASYLKGMTELAGEKPDAEEAPEDSMLGRALRLADDSQGREPVAAAMDDVREWRAMHGEAQERNVAGDYESAKDMVIGGDGEKSTSEFFDRVDDSLVEALEHEQREFLRAAEDGRGALSGLWIGAAVLAVLGAVGAVFGIGRRLSEYR</sequence>
<keyword evidence="2" id="KW-0812">Transmembrane</keyword>
<proteinExistence type="predicted"/>
<gene>
    <name evidence="3" type="ORF">GCM10009802_34320</name>
</gene>
<reference evidence="3 4" key="1">
    <citation type="journal article" date="2019" name="Int. J. Syst. Evol. Microbiol.">
        <title>The Global Catalogue of Microorganisms (GCM) 10K type strain sequencing project: providing services to taxonomists for standard genome sequencing and annotation.</title>
        <authorList>
            <consortium name="The Broad Institute Genomics Platform"/>
            <consortium name="The Broad Institute Genome Sequencing Center for Infectious Disease"/>
            <person name="Wu L."/>
            <person name="Ma J."/>
        </authorList>
    </citation>
    <scope>NUCLEOTIDE SEQUENCE [LARGE SCALE GENOMIC DNA]</scope>
    <source>
        <strain evidence="3 4">JCM 15481</strain>
    </source>
</reference>
<dbReference type="EMBL" id="BAAAPF010000107">
    <property type="protein sequence ID" value="GAA2127638.1"/>
    <property type="molecule type" value="Genomic_DNA"/>
</dbReference>
<keyword evidence="2" id="KW-1133">Transmembrane helix</keyword>
<comment type="caution">
    <text evidence="3">The sequence shown here is derived from an EMBL/GenBank/DDBJ whole genome shotgun (WGS) entry which is preliminary data.</text>
</comment>
<dbReference type="RefSeq" id="WP_344290878.1">
    <property type="nucleotide sequence ID" value="NZ_BAAAPF010000107.1"/>
</dbReference>
<feature type="transmembrane region" description="Helical" evidence="2">
    <location>
        <begin position="74"/>
        <end position="94"/>
    </location>
</feature>
<feature type="transmembrane region" description="Helical" evidence="2">
    <location>
        <begin position="274"/>
        <end position="295"/>
    </location>
</feature>
<evidence type="ECO:0000313" key="4">
    <source>
        <dbReference type="Proteomes" id="UP001500443"/>
    </source>
</evidence>
<keyword evidence="4" id="KW-1185">Reference proteome</keyword>
<keyword evidence="2" id="KW-0472">Membrane</keyword>
<protein>
    <recommendedName>
        <fullName evidence="5">Secreted protein</fullName>
    </recommendedName>
</protein>
<feature type="compositionally biased region" description="Pro residues" evidence="1">
    <location>
        <begin position="22"/>
        <end position="48"/>
    </location>
</feature>
<evidence type="ECO:0000256" key="1">
    <source>
        <dbReference type="SAM" id="MobiDB-lite"/>
    </source>
</evidence>
<feature type="region of interest" description="Disordered" evidence="1">
    <location>
        <begin position="1"/>
        <end position="53"/>
    </location>
</feature>
<feature type="transmembrane region" description="Helical" evidence="2">
    <location>
        <begin position="472"/>
        <end position="492"/>
    </location>
</feature>
<evidence type="ECO:0000256" key="2">
    <source>
        <dbReference type="SAM" id="Phobius"/>
    </source>
</evidence>
<dbReference type="Proteomes" id="UP001500443">
    <property type="component" value="Unassembled WGS sequence"/>
</dbReference>
<feature type="transmembrane region" description="Helical" evidence="2">
    <location>
        <begin position="244"/>
        <end position="262"/>
    </location>
</feature>